<name>A0AAD9R0T0_ACRCE</name>
<dbReference type="AlphaFoldDB" id="A0AAD9R0T0"/>
<reference evidence="2" key="2">
    <citation type="journal article" date="2023" name="Science">
        <title>Genomic signatures of disease resistance in endangered staghorn corals.</title>
        <authorList>
            <person name="Vollmer S.V."/>
            <person name="Selwyn J.D."/>
            <person name="Despard B.A."/>
            <person name="Roesel C.L."/>
        </authorList>
    </citation>
    <scope>NUCLEOTIDE SEQUENCE</scope>
    <source>
        <strain evidence="2">K2</strain>
    </source>
</reference>
<protein>
    <submittedName>
        <fullName evidence="2">Uncharacterized protein</fullName>
    </submittedName>
</protein>
<feature type="compositionally biased region" description="Basic and acidic residues" evidence="1">
    <location>
        <begin position="8"/>
        <end position="19"/>
    </location>
</feature>
<organism evidence="2 3">
    <name type="scientific">Acropora cervicornis</name>
    <name type="common">Staghorn coral</name>
    <dbReference type="NCBI Taxonomy" id="6130"/>
    <lineage>
        <taxon>Eukaryota</taxon>
        <taxon>Metazoa</taxon>
        <taxon>Cnidaria</taxon>
        <taxon>Anthozoa</taxon>
        <taxon>Hexacorallia</taxon>
        <taxon>Scleractinia</taxon>
        <taxon>Astrocoeniina</taxon>
        <taxon>Acroporidae</taxon>
        <taxon>Acropora</taxon>
    </lineage>
</organism>
<feature type="region of interest" description="Disordered" evidence="1">
    <location>
        <begin position="1"/>
        <end position="32"/>
    </location>
</feature>
<keyword evidence="3" id="KW-1185">Reference proteome</keyword>
<dbReference type="EMBL" id="JARQWQ010000006">
    <property type="protein sequence ID" value="KAK2571016.1"/>
    <property type="molecule type" value="Genomic_DNA"/>
</dbReference>
<evidence type="ECO:0000313" key="2">
    <source>
        <dbReference type="EMBL" id="KAK2571016.1"/>
    </source>
</evidence>
<accession>A0AAD9R0T0</accession>
<comment type="caution">
    <text evidence="2">The sequence shown here is derived from an EMBL/GenBank/DDBJ whole genome shotgun (WGS) entry which is preliminary data.</text>
</comment>
<evidence type="ECO:0000313" key="3">
    <source>
        <dbReference type="Proteomes" id="UP001249851"/>
    </source>
</evidence>
<gene>
    <name evidence="2" type="ORF">P5673_003555</name>
</gene>
<reference evidence="2" key="1">
    <citation type="journal article" date="2023" name="G3 (Bethesda)">
        <title>Whole genome assembly and annotation of the endangered Caribbean coral Acropora cervicornis.</title>
        <authorList>
            <person name="Selwyn J.D."/>
            <person name="Vollmer S.V."/>
        </authorList>
    </citation>
    <scope>NUCLEOTIDE SEQUENCE</scope>
    <source>
        <strain evidence="2">K2</strain>
    </source>
</reference>
<evidence type="ECO:0000256" key="1">
    <source>
        <dbReference type="SAM" id="MobiDB-lite"/>
    </source>
</evidence>
<proteinExistence type="predicted"/>
<sequence length="82" mass="9157">MTALHPAGSDREGQSRKDLWPPPEGSADPILDDRDPLLKMLMEITATQDGMLEDHLLLVNRVGLHSCSDNFLRTPRHPEPGF</sequence>
<dbReference type="Proteomes" id="UP001249851">
    <property type="component" value="Unassembled WGS sequence"/>
</dbReference>